<proteinExistence type="predicted"/>
<gene>
    <name evidence="2" type="ORF">GCM10022254_33800</name>
</gene>
<evidence type="ECO:0000313" key="3">
    <source>
        <dbReference type="Proteomes" id="UP001501710"/>
    </source>
</evidence>
<feature type="compositionally biased region" description="Basic and acidic residues" evidence="1">
    <location>
        <begin position="130"/>
        <end position="157"/>
    </location>
</feature>
<dbReference type="EMBL" id="BAABAS010000006">
    <property type="protein sequence ID" value="GAA4232829.1"/>
    <property type="molecule type" value="Genomic_DNA"/>
</dbReference>
<feature type="region of interest" description="Disordered" evidence="1">
    <location>
        <begin position="126"/>
        <end position="161"/>
    </location>
</feature>
<reference evidence="3" key="1">
    <citation type="journal article" date="2019" name="Int. J. Syst. Evol. Microbiol.">
        <title>The Global Catalogue of Microorganisms (GCM) 10K type strain sequencing project: providing services to taxonomists for standard genome sequencing and annotation.</title>
        <authorList>
            <consortium name="The Broad Institute Genomics Platform"/>
            <consortium name="The Broad Institute Genome Sequencing Center for Infectious Disease"/>
            <person name="Wu L."/>
            <person name="Ma J."/>
        </authorList>
    </citation>
    <scope>NUCLEOTIDE SEQUENCE [LARGE SCALE GENOMIC DNA]</scope>
    <source>
        <strain evidence="3">JCM 17440</strain>
    </source>
</reference>
<evidence type="ECO:0000256" key="1">
    <source>
        <dbReference type="SAM" id="MobiDB-lite"/>
    </source>
</evidence>
<sequence length="174" mass="19460">MTQRAQRLGGSPDRFIQRWPVKRQLMDATQSCGRSICEFEYVFVSIMDEPDSEWIRVSTPIILDELVPAACEWMTDGFISLEAVTNSILSVDVEEKRGRSIIETTLIGHGFAELLSCLSESGPAPQTIVDQDRLREQRGYGEGRHGRARSPDARSTARDQPQATTFELCGVRLG</sequence>
<comment type="caution">
    <text evidence="2">The sequence shown here is derived from an EMBL/GenBank/DDBJ whole genome shotgun (WGS) entry which is preliminary data.</text>
</comment>
<accession>A0ABP8C310</accession>
<evidence type="ECO:0000313" key="2">
    <source>
        <dbReference type="EMBL" id="GAA4232829.1"/>
    </source>
</evidence>
<name>A0ABP8C310_9ACTN</name>
<protein>
    <submittedName>
        <fullName evidence="2">Uncharacterized protein</fullName>
    </submittedName>
</protein>
<dbReference type="Proteomes" id="UP001501710">
    <property type="component" value="Unassembled WGS sequence"/>
</dbReference>
<keyword evidence="3" id="KW-1185">Reference proteome</keyword>
<organism evidence="2 3">
    <name type="scientific">Actinomadura meridiana</name>
    <dbReference type="NCBI Taxonomy" id="559626"/>
    <lineage>
        <taxon>Bacteria</taxon>
        <taxon>Bacillati</taxon>
        <taxon>Actinomycetota</taxon>
        <taxon>Actinomycetes</taxon>
        <taxon>Streptosporangiales</taxon>
        <taxon>Thermomonosporaceae</taxon>
        <taxon>Actinomadura</taxon>
    </lineage>
</organism>